<protein>
    <recommendedName>
        <fullName evidence="2">Fe/B12 periplasmic-binding domain-containing protein</fullName>
    </recommendedName>
</protein>
<keyword evidence="1" id="KW-0812">Transmembrane</keyword>
<organism evidence="3 4">
    <name type="scientific">Alkalispirochaeta sphaeroplastigenens</name>
    <dbReference type="NCBI Taxonomy" id="1187066"/>
    <lineage>
        <taxon>Bacteria</taxon>
        <taxon>Pseudomonadati</taxon>
        <taxon>Spirochaetota</taxon>
        <taxon>Spirochaetia</taxon>
        <taxon>Spirochaetales</taxon>
        <taxon>Spirochaetaceae</taxon>
        <taxon>Alkalispirochaeta</taxon>
    </lineage>
</organism>
<sequence length="343" mass="37076">MMSSCTAGDSGATGPGVFPSRVGVLRKKKRGLPVIPVITVLAVLLFTSFGRAERAEGIPGEGGEQGWVVVDHLGREVYLEAPPERVVGLSRQFMEEFYAIGVIPVGKVEEYNNRPEMNALPSLGRQNSPDIEAILAVQPDLIVANVRQHSEMTEMLESMGATVAFVDPSFEGDNFFTDRVLLFAALTGREEEAAAYCDHIRSVLEEVQQRIAPLGYERGIIVQGGSEMIQAAQPTGLYGALLPSLGIKNVVPANLPGSGRSTFVTYDIEAITEADPDILVIRSAGSGERNLERLRASYMDNPLWQGVRAVRQGKVFVLPQRVNPGNLSSEEALRITADVISGN</sequence>
<dbReference type="AlphaFoldDB" id="A0A2S4K1H8"/>
<keyword evidence="1" id="KW-0472">Membrane</keyword>
<dbReference type="InterPro" id="IPR050902">
    <property type="entry name" value="ABC_Transporter_SBP"/>
</dbReference>
<keyword evidence="1" id="KW-1133">Transmembrane helix</keyword>
<evidence type="ECO:0000313" key="3">
    <source>
        <dbReference type="EMBL" id="POR05618.1"/>
    </source>
</evidence>
<accession>A0A2S4K1H8</accession>
<dbReference type="Gene3D" id="3.40.50.1980">
    <property type="entry name" value="Nitrogenase molybdenum iron protein domain"/>
    <property type="match status" value="2"/>
</dbReference>
<dbReference type="InterPro" id="IPR002491">
    <property type="entry name" value="ABC_transptr_periplasmic_BD"/>
</dbReference>
<evidence type="ECO:0000313" key="4">
    <source>
        <dbReference type="Proteomes" id="UP000237350"/>
    </source>
</evidence>
<gene>
    <name evidence="3" type="ORF">AU468_00115</name>
</gene>
<dbReference type="Proteomes" id="UP000237350">
    <property type="component" value="Unassembled WGS sequence"/>
</dbReference>
<feature type="transmembrane region" description="Helical" evidence="1">
    <location>
        <begin position="31"/>
        <end position="49"/>
    </location>
</feature>
<feature type="domain" description="Fe/B12 periplasmic-binding" evidence="2">
    <location>
        <begin position="85"/>
        <end position="343"/>
    </location>
</feature>
<dbReference type="Pfam" id="PF01497">
    <property type="entry name" value="Peripla_BP_2"/>
    <property type="match status" value="1"/>
</dbReference>
<name>A0A2S4K1H8_9SPIO</name>
<dbReference type="PANTHER" id="PTHR30535:SF34">
    <property type="entry name" value="MOLYBDATE-BINDING PROTEIN MOLA"/>
    <property type="match status" value="1"/>
</dbReference>
<evidence type="ECO:0000259" key="2">
    <source>
        <dbReference type="PROSITE" id="PS50983"/>
    </source>
</evidence>
<dbReference type="EMBL" id="LPWH01000001">
    <property type="protein sequence ID" value="POR05618.1"/>
    <property type="molecule type" value="Genomic_DNA"/>
</dbReference>
<dbReference type="PROSITE" id="PS50983">
    <property type="entry name" value="FE_B12_PBP"/>
    <property type="match status" value="1"/>
</dbReference>
<reference evidence="4" key="1">
    <citation type="submission" date="2015-12" db="EMBL/GenBank/DDBJ databases">
        <authorList>
            <person name="Lodha T.D."/>
            <person name="Chintalapati S."/>
            <person name="Chintalapati V.R."/>
            <person name="Sravanthi T."/>
        </authorList>
    </citation>
    <scope>NUCLEOTIDE SEQUENCE [LARGE SCALE GENOMIC DNA]</scope>
    <source>
        <strain evidence="4">JC133</strain>
    </source>
</reference>
<keyword evidence="4" id="KW-1185">Reference proteome</keyword>
<dbReference type="PANTHER" id="PTHR30535">
    <property type="entry name" value="VITAMIN B12-BINDING PROTEIN"/>
    <property type="match status" value="1"/>
</dbReference>
<comment type="caution">
    <text evidence="3">The sequence shown here is derived from an EMBL/GenBank/DDBJ whole genome shotgun (WGS) entry which is preliminary data.</text>
</comment>
<evidence type="ECO:0000256" key="1">
    <source>
        <dbReference type="SAM" id="Phobius"/>
    </source>
</evidence>
<proteinExistence type="predicted"/>
<dbReference type="SUPFAM" id="SSF53807">
    <property type="entry name" value="Helical backbone' metal receptor"/>
    <property type="match status" value="1"/>
</dbReference>